<dbReference type="GO" id="GO:0005737">
    <property type="term" value="C:cytoplasm"/>
    <property type="evidence" value="ECO:0007669"/>
    <property type="project" value="TreeGrafter"/>
</dbReference>
<feature type="compositionally biased region" description="Polar residues" evidence="6">
    <location>
        <begin position="426"/>
        <end position="435"/>
    </location>
</feature>
<dbReference type="PROSITE" id="PS00108">
    <property type="entry name" value="PROTEIN_KINASE_ST"/>
    <property type="match status" value="1"/>
</dbReference>
<organism evidence="8 9">
    <name type="scientific">Zopfia rhizophila CBS 207.26</name>
    <dbReference type="NCBI Taxonomy" id="1314779"/>
    <lineage>
        <taxon>Eukaryota</taxon>
        <taxon>Fungi</taxon>
        <taxon>Dikarya</taxon>
        <taxon>Ascomycota</taxon>
        <taxon>Pezizomycotina</taxon>
        <taxon>Dothideomycetes</taxon>
        <taxon>Dothideomycetes incertae sedis</taxon>
        <taxon>Zopfiaceae</taxon>
        <taxon>Zopfia</taxon>
    </lineage>
</organism>
<proteinExistence type="inferred from homology"/>
<dbReference type="InterPro" id="IPR008271">
    <property type="entry name" value="Ser/Thr_kinase_AS"/>
</dbReference>
<dbReference type="SMART" id="SM00220">
    <property type="entry name" value="S_TKc"/>
    <property type="match status" value="1"/>
</dbReference>
<sequence>MDLAYSPHRDTGGTMHLPSPTHPHSYHMNAIQQLRRSLSRSPSKPSRFQLRTGKSSDSPGSPISPLALARAFSPKTSKDASPIGNYPASPLAAQAATTSKKKFTLRRTGHFRSSPRNRTASKSPRRALADSTNQGNATPFTVNRASGEENTTMGRRSNELPEKPVTEQKSSLMRFDLNDNPIKFEFARSRTDSHAPGANCLVPPKSSPLKRSDGIMNLDTASMGSPNPKRRSLHGASSFGSDFDIFDYAPTPRSSVEELHRSHDADIGYGYSFSSPITKTNSPLRKPSNLRKSTLSQRYGSNAQRPKLAQDHEFAVPGPAASKTRNRMSLDSSLAFSSGTTQSPFRKPTNFESAHGTSHQPVLRGGAGSHQPHPLSNALTPSSSSSSMADDSPTHIPTAAPPTAAPRNHVFSRSLPIGATRPHVSEASQRSSDGSFETPMAYKMAKPLPNAFMSTGLLSKKNRNVDEPAPEFANYVMPDTPSKRMSFPPVTGTPSFSRSIFGKPSQPRHEFGTPSTPFSVHASKTSTESFGKGVNIFGSRNNNTQRRSSFASIDGDDNPNSPSGNHMTDSQSSNDDMPPTPTKQYDGSGRRSKENSLRSSLLGRSRTSLGADTFTPPTATETPSIDIPSSANAKNGKPIPVQDAPSVLDKRKAPESSPRSISPSAIALSFARTRLLRHSKKKGCPVPLSGRAIRTSLRFSSAVNIAKRSPLSTVSPIGASGSSGQCSPHTPQESFAPPDPSKLSISGQNRRGSLSFNSSTSSNPAFLPATPTAPRDHTNYFGNGQPGIAPIAGLTKNDVDTSLTTRFNSVTPWGNGEFSQVYRVEQPVGKCLASPPAGQVWAVKKTKRPYTGTQDRQKKLREVTILNALRGHEHIVSLSDSWEEKGNLYIQTEFCENGNLKDFLAQAGYKSRLDDFRIWKILLELSLGVKYIHDMGFIHLDLKPANILIDWEGVLKIGDFGLASTWPAPRNIDGEGDRHYLGPEVLSGHFDKPADVFALGMILCEIAGNIVLPENGTSWQRLRAGDFTEIPSLTWSSESSLNRDSNGEPIADPDSNNGSNETLCISDTEDDLLKFPRLPSVIPYRPEELVKPPNFMIDPEDAEAMNKIVHWMMNPDPNQRPVIEQVYRCGGCQWVEKRRRAGATVYEGNWGPADDVLGLPSEEHMDVVADMMDTS</sequence>
<comment type="similarity">
    <text evidence="5">Belongs to the protein kinase superfamily. Ser/Thr protein kinase family. GCN2 subfamily.</text>
</comment>
<feature type="domain" description="Protein kinase" evidence="7">
    <location>
        <begin position="807"/>
        <end position="1135"/>
    </location>
</feature>
<dbReference type="Gene3D" id="3.30.200.20">
    <property type="entry name" value="Phosphorylase Kinase, domain 1"/>
    <property type="match status" value="1"/>
</dbReference>
<evidence type="ECO:0000313" key="8">
    <source>
        <dbReference type="EMBL" id="KAF2195797.1"/>
    </source>
</evidence>
<gene>
    <name evidence="8" type="ORF">K469DRAFT_545114</name>
</gene>
<keyword evidence="1" id="KW-0808">Transferase</keyword>
<keyword evidence="2" id="KW-0547">Nucleotide-binding</keyword>
<name>A0A6A6EUJ1_9PEZI</name>
<evidence type="ECO:0000256" key="6">
    <source>
        <dbReference type="SAM" id="MobiDB-lite"/>
    </source>
</evidence>
<feature type="compositionally biased region" description="Polar residues" evidence="6">
    <location>
        <begin position="615"/>
        <end position="633"/>
    </location>
</feature>
<dbReference type="PANTHER" id="PTHR11042:SF196">
    <property type="entry name" value="MITOSIS INHIBITOR PROTEIN KINASE SWE1"/>
    <property type="match status" value="1"/>
</dbReference>
<feature type="compositionally biased region" description="Low complexity" evidence="6">
    <location>
        <begin position="753"/>
        <end position="762"/>
    </location>
</feature>
<dbReference type="OrthoDB" id="5337378at2759"/>
<dbReference type="PROSITE" id="PS50011">
    <property type="entry name" value="PROTEIN_KINASE_DOM"/>
    <property type="match status" value="1"/>
</dbReference>
<evidence type="ECO:0000256" key="4">
    <source>
        <dbReference type="ARBA" id="ARBA00022840"/>
    </source>
</evidence>
<dbReference type="EMBL" id="ML994610">
    <property type="protein sequence ID" value="KAF2195797.1"/>
    <property type="molecule type" value="Genomic_DNA"/>
</dbReference>
<dbReference type="GO" id="GO:0005634">
    <property type="term" value="C:nucleus"/>
    <property type="evidence" value="ECO:0007669"/>
    <property type="project" value="TreeGrafter"/>
</dbReference>
<reference evidence="8" key="1">
    <citation type="journal article" date="2020" name="Stud. Mycol.">
        <title>101 Dothideomycetes genomes: a test case for predicting lifestyles and emergence of pathogens.</title>
        <authorList>
            <person name="Haridas S."/>
            <person name="Albert R."/>
            <person name="Binder M."/>
            <person name="Bloem J."/>
            <person name="Labutti K."/>
            <person name="Salamov A."/>
            <person name="Andreopoulos B."/>
            <person name="Baker S."/>
            <person name="Barry K."/>
            <person name="Bills G."/>
            <person name="Bluhm B."/>
            <person name="Cannon C."/>
            <person name="Castanera R."/>
            <person name="Culley D."/>
            <person name="Daum C."/>
            <person name="Ezra D."/>
            <person name="Gonzalez J."/>
            <person name="Henrissat B."/>
            <person name="Kuo A."/>
            <person name="Liang C."/>
            <person name="Lipzen A."/>
            <person name="Lutzoni F."/>
            <person name="Magnuson J."/>
            <person name="Mondo S."/>
            <person name="Nolan M."/>
            <person name="Ohm R."/>
            <person name="Pangilinan J."/>
            <person name="Park H.-J."/>
            <person name="Ramirez L."/>
            <person name="Alfaro M."/>
            <person name="Sun H."/>
            <person name="Tritt A."/>
            <person name="Yoshinaga Y."/>
            <person name="Zwiers L.-H."/>
            <person name="Turgeon B."/>
            <person name="Goodwin S."/>
            <person name="Spatafora J."/>
            <person name="Crous P."/>
            <person name="Grigoriev I."/>
        </authorList>
    </citation>
    <scope>NUCLEOTIDE SEQUENCE</scope>
    <source>
        <strain evidence="8">CBS 207.26</strain>
    </source>
</reference>
<evidence type="ECO:0000256" key="2">
    <source>
        <dbReference type="ARBA" id="ARBA00022741"/>
    </source>
</evidence>
<evidence type="ECO:0000313" key="9">
    <source>
        <dbReference type="Proteomes" id="UP000800200"/>
    </source>
</evidence>
<accession>A0A6A6EUJ1</accession>
<dbReference type="Gene3D" id="1.10.510.10">
    <property type="entry name" value="Transferase(Phosphotransferase) domain 1"/>
    <property type="match status" value="1"/>
</dbReference>
<feature type="compositionally biased region" description="Polar residues" evidence="6">
    <location>
        <begin position="538"/>
        <end position="551"/>
    </location>
</feature>
<dbReference type="GO" id="GO:0110031">
    <property type="term" value="P:negative regulation of G2/MI transition of meiotic cell cycle"/>
    <property type="evidence" value="ECO:0007669"/>
    <property type="project" value="TreeGrafter"/>
</dbReference>
<feature type="region of interest" description="Disordered" evidence="6">
    <location>
        <begin position="1037"/>
        <end position="1060"/>
    </location>
</feature>
<dbReference type="GO" id="GO:0004713">
    <property type="term" value="F:protein tyrosine kinase activity"/>
    <property type="evidence" value="ECO:0007669"/>
    <property type="project" value="TreeGrafter"/>
</dbReference>
<feature type="region of interest" description="Disordered" evidence="6">
    <location>
        <begin position="1"/>
        <end position="168"/>
    </location>
</feature>
<feature type="compositionally biased region" description="Polar residues" evidence="6">
    <location>
        <begin position="558"/>
        <end position="575"/>
    </location>
</feature>
<evidence type="ECO:0000256" key="5">
    <source>
        <dbReference type="ARBA" id="ARBA00037982"/>
    </source>
</evidence>
<feature type="compositionally biased region" description="Low complexity" evidence="6">
    <location>
        <begin position="597"/>
        <end position="610"/>
    </location>
</feature>
<evidence type="ECO:0000256" key="3">
    <source>
        <dbReference type="ARBA" id="ARBA00022777"/>
    </source>
</evidence>
<keyword evidence="4" id="KW-0067">ATP-binding</keyword>
<dbReference type="InterPro" id="IPR011009">
    <property type="entry name" value="Kinase-like_dom_sf"/>
</dbReference>
<feature type="compositionally biased region" description="Low complexity" evidence="6">
    <location>
        <begin position="34"/>
        <end position="47"/>
    </location>
</feature>
<feature type="compositionally biased region" description="Basic residues" evidence="6">
    <location>
        <begin position="99"/>
        <end position="115"/>
    </location>
</feature>
<dbReference type="Pfam" id="PF00069">
    <property type="entry name" value="Pkinase"/>
    <property type="match status" value="1"/>
</dbReference>
<feature type="region of interest" description="Disordered" evidence="6">
    <location>
        <begin position="333"/>
        <end position="437"/>
    </location>
</feature>
<feature type="compositionally biased region" description="Polar residues" evidence="6">
    <location>
        <begin position="52"/>
        <end position="61"/>
    </location>
</feature>
<feature type="compositionally biased region" description="Basic and acidic residues" evidence="6">
    <location>
        <begin position="156"/>
        <end position="166"/>
    </location>
</feature>
<dbReference type="InterPro" id="IPR050339">
    <property type="entry name" value="CC_SR_Kinase"/>
</dbReference>
<keyword evidence="3" id="KW-0418">Kinase</keyword>
<feature type="compositionally biased region" description="Polar residues" evidence="6">
    <location>
        <begin position="333"/>
        <end position="360"/>
    </location>
</feature>
<dbReference type="SUPFAM" id="SSF56112">
    <property type="entry name" value="Protein kinase-like (PK-like)"/>
    <property type="match status" value="1"/>
</dbReference>
<feature type="region of interest" description="Disordered" evidence="6">
    <location>
        <begin position="502"/>
        <end position="661"/>
    </location>
</feature>
<protein>
    <recommendedName>
        <fullName evidence="7">Protein kinase domain-containing protein</fullName>
    </recommendedName>
</protein>
<keyword evidence="9" id="KW-1185">Reference proteome</keyword>
<dbReference type="InterPro" id="IPR000719">
    <property type="entry name" value="Prot_kinase_dom"/>
</dbReference>
<dbReference type="PANTHER" id="PTHR11042">
    <property type="entry name" value="EUKARYOTIC TRANSLATION INITIATION FACTOR 2-ALPHA KINASE EIF2-ALPHA KINASE -RELATED"/>
    <property type="match status" value="1"/>
</dbReference>
<evidence type="ECO:0000259" key="7">
    <source>
        <dbReference type="PROSITE" id="PS50011"/>
    </source>
</evidence>
<dbReference type="AlphaFoldDB" id="A0A6A6EUJ1"/>
<feature type="compositionally biased region" description="Polar residues" evidence="6">
    <location>
        <begin position="513"/>
        <end position="529"/>
    </location>
</feature>
<dbReference type="Proteomes" id="UP000800200">
    <property type="component" value="Unassembled WGS sequence"/>
</dbReference>
<feature type="compositionally biased region" description="Polar residues" evidence="6">
    <location>
        <begin position="713"/>
        <end position="733"/>
    </location>
</feature>
<feature type="region of interest" description="Disordered" evidence="6">
    <location>
        <begin position="713"/>
        <end position="772"/>
    </location>
</feature>
<feature type="compositionally biased region" description="Polar residues" evidence="6">
    <location>
        <begin position="130"/>
        <end position="155"/>
    </location>
</feature>
<evidence type="ECO:0000256" key="1">
    <source>
        <dbReference type="ARBA" id="ARBA00022679"/>
    </source>
</evidence>
<feature type="compositionally biased region" description="Polar residues" evidence="6">
    <location>
        <begin position="743"/>
        <end position="752"/>
    </location>
</feature>
<dbReference type="GO" id="GO:0005524">
    <property type="term" value="F:ATP binding"/>
    <property type="evidence" value="ECO:0007669"/>
    <property type="project" value="UniProtKB-KW"/>
</dbReference>